<dbReference type="Proteomes" id="UP000655016">
    <property type="component" value="Unassembled WGS sequence"/>
</dbReference>
<organism evidence="2 3">
    <name type="scientific">Flavobacterium limi</name>
    <dbReference type="NCBI Taxonomy" id="2045105"/>
    <lineage>
        <taxon>Bacteria</taxon>
        <taxon>Pseudomonadati</taxon>
        <taxon>Bacteroidota</taxon>
        <taxon>Flavobacteriia</taxon>
        <taxon>Flavobacteriales</taxon>
        <taxon>Flavobacteriaceae</taxon>
        <taxon>Flavobacterium</taxon>
    </lineage>
</organism>
<gene>
    <name evidence="2" type="ORF">GCM10011518_12650</name>
</gene>
<reference evidence="3" key="1">
    <citation type="journal article" date="2019" name="Int. J. Syst. Evol. Microbiol.">
        <title>The Global Catalogue of Microorganisms (GCM) 10K type strain sequencing project: providing services to taxonomists for standard genome sequencing and annotation.</title>
        <authorList>
            <consortium name="The Broad Institute Genomics Platform"/>
            <consortium name="The Broad Institute Genome Sequencing Center for Infectious Disease"/>
            <person name="Wu L."/>
            <person name="Ma J."/>
        </authorList>
    </citation>
    <scope>NUCLEOTIDE SEQUENCE [LARGE SCALE GENOMIC DNA]</scope>
    <source>
        <strain evidence="3">CGMCC 1.16060</strain>
    </source>
</reference>
<protein>
    <submittedName>
        <fullName evidence="2">Uncharacterized protein</fullName>
    </submittedName>
</protein>
<keyword evidence="3" id="KW-1185">Reference proteome</keyword>
<evidence type="ECO:0000313" key="2">
    <source>
        <dbReference type="EMBL" id="GGF04896.1"/>
    </source>
</evidence>
<sequence length="72" mass="8454">MNQLINQFETGLFLYQLCILLHLILTPITIFYIIKNQHRFKQPYILAFFVITFPFVVSIPALIALKIKKTEA</sequence>
<proteinExistence type="predicted"/>
<keyword evidence="1" id="KW-0472">Membrane</keyword>
<evidence type="ECO:0000313" key="3">
    <source>
        <dbReference type="Proteomes" id="UP000655016"/>
    </source>
</evidence>
<keyword evidence="1" id="KW-1133">Transmembrane helix</keyword>
<comment type="caution">
    <text evidence="2">The sequence shown here is derived from an EMBL/GenBank/DDBJ whole genome shotgun (WGS) entry which is preliminary data.</text>
</comment>
<feature type="transmembrane region" description="Helical" evidence="1">
    <location>
        <begin position="46"/>
        <end position="65"/>
    </location>
</feature>
<dbReference type="EMBL" id="BMKP01000002">
    <property type="protein sequence ID" value="GGF04896.1"/>
    <property type="molecule type" value="Genomic_DNA"/>
</dbReference>
<accession>A0ABQ1TVQ4</accession>
<evidence type="ECO:0000256" key="1">
    <source>
        <dbReference type="SAM" id="Phobius"/>
    </source>
</evidence>
<name>A0ABQ1TVQ4_9FLAO</name>
<feature type="transmembrane region" description="Helical" evidence="1">
    <location>
        <begin position="12"/>
        <end position="34"/>
    </location>
</feature>
<keyword evidence="1" id="KW-0812">Transmembrane</keyword>